<name>A0A7S3ZPS0_9STRA</name>
<feature type="transmembrane region" description="Helical" evidence="9">
    <location>
        <begin position="1265"/>
        <end position="1292"/>
    </location>
</feature>
<evidence type="ECO:0000313" key="11">
    <source>
        <dbReference type="EMBL" id="CAE0689743.1"/>
    </source>
</evidence>
<feature type="transmembrane region" description="Helical" evidence="9">
    <location>
        <begin position="171"/>
        <end position="194"/>
    </location>
</feature>
<dbReference type="EMBL" id="HBIW01006241">
    <property type="protein sequence ID" value="CAE0689743.1"/>
    <property type="molecule type" value="Transcribed_RNA"/>
</dbReference>
<feature type="coiled-coil region" evidence="7">
    <location>
        <begin position="1536"/>
        <end position="1577"/>
    </location>
</feature>
<keyword evidence="3 9" id="KW-0812">Transmembrane</keyword>
<evidence type="ECO:0000256" key="8">
    <source>
        <dbReference type="SAM" id="MobiDB-lite"/>
    </source>
</evidence>
<feature type="region of interest" description="Disordered" evidence="8">
    <location>
        <begin position="14"/>
        <end position="65"/>
    </location>
</feature>
<proteinExistence type="predicted"/>
<feature type="region of interest" description="Disordered" evidence="8">
    <location>
        <begin position="130"/>
        <end position="153"/>
    </location>
</feature>
<evidence type="ECO:0000256" key="7">
    <source>
        <dbReference type="SAM" id="Coils"/>
    </source>
</evidence>
<reference evidence="12" key="2">
    <citation type="submission" date="2021-11" db="EMBL/GenBank/DDBJ databases">
        <authorList>
            <consortium name="Genoscope - CEA"/>
            <person name="William W."/>
        </authorList>
    </citation>
    <scope>NUCLEOTIDE SEQUENCE</scope>
</reference>
<dbReference type="SUPFAM" id="SSF51206">
    <property type="entry name" value="cAMP-binding domain-like"/>
    <property type="match status" value="2"/>
</dbReference>
<evidence type="ECO:0000256" key="4">
    <source>
        <dbReference type="ARBA" id="ARBA00022989"/>
    </source>
</evidence>
<dbReference type="GO" id="GO:0005216">
    <property type="term" value="F:monoatomic ion channel activity"/>
    <property type="evidence" value="ECO:0007669"/>
    <property type="project" value="InterPro"/>
</dbReference>
<keyword evidence="2" id="KW-0813">Transport</keyword>
<dbReference type="Gene3D" id="2.60.120.10">
    <property type="entry name" value="Jelly Rolls"/>
    <property type="match status" value="1"/>
</dbReference>
<keyword evidence="5" id="KW-0406">Ion transport</keyword>
<feature type="transmembrane region" description="Helical" evidence="9">
    <location>
        <begin position="206"/>
        <end position="229"/>
    </location>
</feature>
<feature type="compositionally biased region" description="Polar residues" evidence="8">
    <location>
        <begin position="741"/>
        <end position="750"/>
    </location>
</feature>
<keyword evidence="7" id="KW-0175">Coiled coil</keyword>
<dbReference type="SUPFAM" id="SSF81324">
    <property type="entry name" value="Voltage-gated potassium channels"/>
    <property type="match status" value="2"/>
</dbReference>
<keyword evidence="4 9" id="KW-1133">Transmembrane helix</keyword>
<dbReference type="Pfam" id="PF00520">
    <property type="entry name" value="Ion_trans"/>
    <property type="match status" value="2"/>
</dbReference>
<reference evidence="11" key="1">
    <citation type="submission" date="2021-01" db="EMBL/GenBank/DDBJ databases">
        <authorList>
            <person name="Corre E."/>
            <person name="Pelletier E."/>
            <person name="Niang G."/>
            <person name="Scheremetjew M."/>
            <person name="Finn R."/>
            <person name="Kale V."/>
            <person name="Holt S."/>
            <person name="Cochrane G."/>
            <person name="Meng A."/>
            <person name="Brown T."/>
            <person name="Cohen L."/>
        </authorList>
    </citation>
    <scope>NUCLEOTIDE SEQUENCE</scope>
    <source>
        <strain evidence="11">CCMP1756</strain>
    </source>
</reference>
<feature type="region of interest" description="Disordered" evidence="8">
    <location>
        <begin position="720"/>
        <end position="778"/>
    </location>
</feature>
<feature type="transmembrane region" description="Helical" evidence="9">
    <location>
        <begin position="1235"/>
        <end position="1253"/>
    </location>
</feature>
<evidence type="ECO:0000256" key="6">
    <source>
        <dbReference type="ARBA" id="ARBA00023136"/>
    </source>
</evidence>
<feature type="domain" description="Cyclic nucleotide-binding" evidence="10">
    <location>
        <begin position="597"/>
        <end position="717"/>
    </location>
</feature>
<evidence type="ECO:0000256" key="5">
    <source>
        <dbReference type="ARBA" id="ARBA00023065"/>
    </source>
</evidence>
<feature type="transmembrane region" description="Helical" evidence="9">
    <location>
        <begin position="481"/>
        <end position="499"/>
    </location>
</feature>
<dbReference type="InterPro" id="IPR000595">
    <property type="entry name" value="cNMP-bd_dom"/>
</dbReference>
<dbReference type="PANTHER" id="PTHR47823">
    <property type="entry name" value="ION_TRANS DOMAIN-CONTAINING PROTEIN"/>
    <property type="match status" value="1"/>
</dbReference>
<keyword evidence="6 9" id="KW-0472">Membrane</keyword>
<feature type="compositionally biased region" description="Basic and acidic residues" evidence="8">
    <location>
        <begin position="756"/>
        <end position="766"/>
    </location>
</feature>
<dbReference type="EMBL" id="CAKKNE010000004">
    <property type="protein sequence ID" value="CAH0374202.1"/>
    <property type="molecule type" value="Genomic_DNA"/>
</dbReference>
<evidence type="ECO:0000256" key="1">
    <source>
        <dbReference type="ARBA" id="ARBA00004141"/>
    </source>
</evidence>
<evidence type="ECO:0000259" key="10">
    <source>
        <dbReference type="PROSITE" id="PS50042"/>
    </source>
</evidence>
<dbReference type="GO" id="GO:0016020">
    <property type="term" value="C:membrane"/>
    <property type="evidence" value="ECO:0007669"/>
    <property type="project" value="UniProtKB-SubCell"/>
</dbReference>
<dbReference type="OrthoDB" id="432483at2759"/>
<feature type="transmembrane region" description="Helical" evidence="9">
    <location>
        <begin position="452"/>
        <end position="469"/>
    </location>
</feature>
<dbReference type="PROSITE" id="PS50042">
    <property type="entry name" value="CNMP_BINDING_3"/>
    <property type="match status" value="1"/>
</dbReference>
<sequence>MASAMMQGLMKAGKNTAGGFARGAAPQDKKRVVPLNELPAEGDEATSKDEAASPSRRTSASERAMEAARRSTIIKRESAKTFVVKIHNKELGPSNDDNPDEAIKCVVRHRQSQREIFGFDGLEERMAEIQATRGKPRAKKEDDSAPTEVDEDELDPKLPFPMIHPTADWKIYWDLWISACIIWSTLTVPFSIGFRTAYSTRCVPGVFFIDSTVDISFVIDVCMVFITAYRDPLTTRLVHDKKQIANRYMCKSPAFLIDFFSTFPFDIVTSGGCNLTAKCQQVCDTVNIGVPPRIFKLLRIVRLAKLAKLAKLLKLKNSKGKDDDSAVNSTGPSVKASIALLLVQMFYVAHWVACFRHFQTLAPTYAGALGLEDDESPDADSGNGHLNYYIDDDWDHRYGGDDGAPFEGPHFSKRRPAGLNFRLNNSTQGQVWNWRTKMEAARGEKYARKSHAYLLSLYWAFTTMTTVGYGDIPVVGAAERGFAIVVMIIGGAFFGYIMGTITSLMESVNGEGAVLYRAKVDQVKGYVYDRQYPEALSKRIVRDVKWCYSKHTNFDQHRLYDMMPAGARMDMIQVRHAKLLKKIPWLNTATRRFTIMLVPDMLPLRLSEAEFLFFEGEIATHLFCVYSGGANDGDEATPCLVCKTRGDKDPQQINEVRTYKEGDLIGPAALLLTTTQTTCVYASHDTELYMCTKELLIEALNEFPDIHRRLHRQALHEQAEVDAASAGQDAKDAPRAPFLRRSSSMYSEQSLEPPEGYDRTDSPPPEKEEEDEVAVSQKKSRLAAFRAAGRLVGMGARAKSARQAAAGSAAATVTPTSKLKGMFGGAAAGASKPAAPASPAMKKLSGLFGKAAPSPKTPSPKASLRAYSIAAMFSRRNKEEPKLLPANVTWKELWKTKRIFHPEAPYKIAWDLFVAMLIVLSVLIATYRLGFEVELGNGNENSLGYSDCDGGGKGCSDAGKWSFLDDVIDALFGLDLLFSFNSAYQNKQLKIVHNRKMIVKSYLKGWFGIDFVSTIPLRHLASGVPGLGALKMLKALRLIRLVKIARVLKLDGVVNVLEDNCGVNPTIFKVIMPLLLVCFSAHLLACGFFYTGATFSRVKCTYSKSRDWATFPLKPEERAGSWLDTTCVYKDYCSNQKMFAKPDDCDKIYGRRKWSKEHPWQCSVYGCDKPKKQREDNCWVTPKPEDVGNMCWPDDTTPAPTTATIAPTLSSNDPSEFVCNGCAPAKSVRQARRTTQYITSIYWAFTTMTTVGYGDVYPSSEHMAGMVYCIIAQVLGTMLFAYVIGVVVDIIMNLDPIGAQQQAEKDIVRGFIKERQLPKPLADAIIHNHHWNQLFSGVFDEPMLLGVLTPHMRNLCYAFAHKETLGKTPTLLYCEHEIRGALSVVVGKLSAAGFAANQEVNSPRKRCREFHMIQQGEVLVQVGPANESTAFMPEVSEAPAPAPDDEKAGGEILDTLNARDQFGFPTLLVDDFKLKVRVVTTAVTHTLYLTRDALDDIAAAYVVVANYIEGCAVTREEFDKWVEVEGDAQTAAHKRLADLDELRADIKRQQDAAQRQAEEAKARIEGRERRAAALARRGTVVSLSEQSARVVPEEGAAEAKGDT</sequence>
<dbReference type="InterPro" id="IPR018490">
    <property type="entry name" value="cNMP-bd_dom_sf"/>
</dbReference>
<evidence type="ECO:0000256" key="9">
    <source>
        <dbReference type="SAM" id="Phobius"/>
    </source>
</evidence>
<comment type="subcellular location">
    <subcellularLocation>
        <location evidence="1">Membrane</location>
        <topology evidence="1">Multi-pass membrane protein</topology>
    </subcellularLocation>
</comment>
<evidence type="ECO:0000313" key="13">
    <source>
        <dbReference type="Proteomes" id="UP000789595"/>
    </source>
</evidence>
<accession>A0A7S3ZPS0</accession>
<gene>
    <name evidence="11" type="ORF">PCAL00307_LOCUS5178</name>
    <name evidence="12" type="ORF">PECAL_4P14720</name>
</gene>
<feature type="compositionally biased region" description="Acidic residues" evidence="8">
    <location>
        <begin position="144"/>
        <end position="153"/>
    </location>
</feature>
<dbReference type="PANTHER" id="PTHR47823:SF9">
    <property type="entry name" value="CHROMOSOME UNDETERMINED SCAFFOLD_10, WHOLE GENOME SHOTGUN SEQUENCE"/>
    <property type="match status" value="1"/>
</dbReference>
<dbReference type="InterPro" id="IPR014710">
    <property type="entry name" value="RmlC-like_jellyroll"/>
</dbReference>
<dbReference type="Gene3D" id="1.10.287.70">
    <property type="match status" value="2"/>
</dbReference>
<organism evidence="11">
    <name type="scientific">Pelagomonas calceolata</name>
    <dbReference type="NCBI Taxonomy" id="35677"/>
    <lineage>
        <taxon>Eukaryota</taxon>
        <taxon>Sar</taxon>
        <taxon>Stramenopiles</taxon>
        <taxon>Ochrophyta</taxon>
        <taxon>Pelagophyceae</taxon>
        <taxon>Pelagomonadales</taxon>
        <taxon>Pelagomonadaceae</taxon>
        <taxon>Pelagomonas</taxon>
    </lineage>
</organism>
<evidence type="ECO:0000313" key="12">
    <source>
        <dbReference type="EMBL" id="CAH0374202.1"/>
    </source>
</evidence>
<evidence type="ECO:0000256" key="3">
    <source>
        <dbReference type="ARBA" id="ARBA00022692"/>
    </source>
</evidence>
<dbReference type="Proteomes" id="UP000789595">
    <property type="component" value="Unassembled WGS sequence"/>
</dbReference>
<dbReference type="InterPro" id="IPR005821">
    <property type="entry name" value="Ion_trans_dom"/>
</dbReference>
<evidence type="ECO:0000256" key="2">
    <source>
        <dbReference type="ARBA" id="ARBA00022448"/>
    </source>
</evidence>
<keyword evidence="13" id="KW-1185">Reference proteome</keyword>
<protein>
    <recommendedName>
        <fullName evidence="10">Cyclic nucleotide-binding domain-containing protein</fullName>
    </recommendedName>
</protein>
<feature type="transmembrane region" description="Helical" evidence="9">
    <location>
        <begin position="1070"/>
        <end position="1090"/>
    </location>
</feature>